<dbReference type="OrthoDB" id="2500450at2"/>
<evidence type="ECO:0000313" key="3">
    <source>
        <dbReference type="Proteomes" id="UP000028123"/>
    </source>
</evidence>
<keyword evidence="1" id="KW-1133">Transmembrane helix</keyword>
<feature type="transmembrane region" description="Helical" evidence="1">
    <location>
        <begin position="12"/>
        <end position="35"/>
    </location>
</feature>
<name>A0A081P6F1_9BACL</name>
<dbReference type="Proteomes" id="UP000028123">
    <property type="component" value="Unassembled WGS sequence"/>
</dbReference>
<dbReference type="RefSeq" id="WP_036680167.1">
    <property type="nucleotide sequence ID" value="NZ_JNVM01000007.1"/>
</dbReference>
<evidence type="ECO:0000313" key="2">
    <source>
        <dbReference type="EMBL" id="KEQ26274.1"/>
    </source>
</evidence>
<keyword evidence="1" id="KW-0812">Transmembrane</keyword>
<dbReference type="eggNOG" id="ENOG5032BKN">
    <property type="taxonomic scope" value="Bacteria"/>
</dbReference>
<reference evidence="2 3" key="1">
    <citation type="submission" date="2014-06" db="EMBL/GenBank/DDBJ databases">
        <title>Draft genome sequence of Paenibacillus sp. MSt1.</title>
        <authorList>
            <person name="Aw Y.K."/>
            <person name="Ong K.S."/>
            <person name="Gan H.M."/>
            <person name="Lee S.M."/>
        </authorList>
    </citation>
    <scope>NUCLEOTIDE SEQUENCE [LARGE SCALE GENOMIC DNA]</scope>
    <source>
        <strain evidence="2 3">MSt1</strain>
    </source>
</reference>
<evidence type="ECO:0000256" key="1">
    <source>
        <dbReference type="SAM" id="Phobius"/>
    </source>
</evidence>
<keyword evidence="3" id="KW-1185">Reference proteome</keyword>
<dbReference type="AlphaFoldDB" id="A0A081P6F1"/>
<dbReference type="EMBL" id="JNVM01000007">
    <property type="protein sequence ID" value="KEQ26274.1"/>
    <property type="molecule type" value="Genomic_DNA"/>
</dbReference>
<proteinExistence type="predicted"/>
<sequence>MKRIIEVLGKRENAIFLGVGGVLLLGGLVCGAMFWNAGAVGPSVPPVQIEPSGEKAKVISDPDAYRAQDSASDFSALEVTRTKINKGFMATVKQGRVLEQAAAPDGVTMVYLVQRSKTGDNGSSSRIDALWMDPQSESAESAPIAQIAGTDEDVIRRSTRLCGFMNKDEFVYTTVKNEGNELVYYVNRFSMKQRTVTPLLELYRQESNGRTAPAVLEAKLAPDKRHVLVRDERSGIASYDLKTGAQARIVPASEAVRAGESFLLAPDAGVGLYAASRFQSDLWWIDWNIGAAKQPFAAEPGFVDAGMDAGRKVIYYNWTYDRKPELALAGNKRTLLASSGVQLADLKANPLKRFSLPKGSKEHLEFGGYNEERKTVLLHQFQLDRAAAPNGTAAVVKKTTAWLLGDLKTGTMQPLQQVEVPDGWELKDMAFGSVLMDGGSDTPAEQVFVNMQDRTYYRAKWKTKQPVVLPEEDLVLFADEPGKRVFVSSLTRPDLVVAALNYKKYNWDNQEFAWLNGHWMSRYYKAAEGDKIFFFQIN</sequence>
<organism evidence="2 3">
    <name type="scientific">Paenibacillus tyrfis</name>
    <dbReference type="NCBI Taxonomy" id="1501230"/>
    <lineage>
        <taxon>Bacteria</taxon>
        <taxon>Bacillati</taxon>
        <taxon>Bacillota</taxon>
        <taxon>Bacilli</taxon>
        <taxon>Bacillales</taxon>
        <taxon>Paenibacillaceae</taxon>
        <taxon>Paenibacillus</taxon>
    </lineage>
</organism>
<keyword evidence="1" id="KW-0472">Membrane</keyword>
<accession>A0A081P6F1</accession>
<gene>
    <name evidence="2" type="ORF">ET33_35005</name>
</gene>
<comment type="caution">
    <text evidence="2">The sequence shown here is derived from an EMBL/GenBank/DDBJ whole genome shotgun (WGS) entry which is preliminary data.</text>
</comment>
<protein>
    <submittedName>
        <fullName evidence="2">Uncharacterized protein</fullName>
    </submittedName>
</protein>